<accession>F0EVY7</accession>
<sequence>MKAAKKALRRQLRQTRRALPATERAQAQAACNRTLKTFIRRGKNIAVYWAMGGELDLDDWVQAALKRGANVYLPYIEPRSLRLWFTPYPRKAQRAERKRGQSSLHVPQFRGKKIRAERLHKMLIPIVGIDRDGIRLGQGGGYYDCTLNACRTRRPQTVAVGFACQQIDRLPREAHDIRTDYFVSERGIQKF</sequence>
<protein>
    <recommendedName>
        <fullName evidence="5">5-formyltetrahydrofolate cyclo-ligase</fullName>
        <ecNumber evidence="5">6.3.3.2</ecNumber>
    </recommendedName>
</protein>
<evidence type="ECO:0000256" key="5">
    <source>
        <dbReference type="RuleBase" id="RU361279"/>
    </source>
</evidence>
<evidence type="ECO:0000256" key="1">
    <source>
        <dbReference type="ARBA" id="ARBA00010638"/>
    </source>
</evidence>
<dbReference type="STRING" id="888741.HMPREF9098_0021"/>
<dbReference type="InterPro" id="IPR002698">
    <property type="entry name" value="FTHF_cligase"/>
</dbReference>
<dbReference type="GO" id="GO:0035999">
    <property type="term" value="P:tetrahydrofolate interconversion"/>
    <property type="evidence" value="ECO:0007669"/>
    <property type="project" value="TreeGrafter"/>
</dbReference>
<dbReference type="GO" id="GO:0009396">
    <property type="term" value="P:folic acid-containing compound biosynthetic process"/>
    <property type="evidence" value="ECO:0007669"/>
    <property type="project" value="TreeGrafter"/>
</dbReference>
<keyword evidence="2 4" id="KW-0547">Nucleotide-binding</keyword>
<dbReference type="PIRSF" id="PIRSF006806">
    <property type="entry name" value="FTHF_cligase"/>
    <property type="match status" value="1"/>
</dbReference>
<dbReference type="RefSeq" id="WP_003780776.1">
    <property type="nucleotide sequence ID" value="NZ_GL870929.1"/>
</dbReference>
<dbReference type="HOGENOM" id="CLU_066245_0_0_4"/>
<feature type="binding site" evidence="4">
    <location>
        <begin position="135"/>
        <end position="143"/>
    </location>
    <ligand>
        <name>ATP</name>
        <dbReference type="ChEBI" id="CHEBI:30616"/>
    </ligand>
</feature>
<dbReference type="PANTHER" id="PTHR23407:SF1">
    <property type="entry name" value="5-FORMYLTETRAHYDROFOLATE CYCLO-LIGASE"/>
    <property type="match status" value="1"/>
</dbReference>
<evidence type="ECO:0000313" key="7">
    <source>
        <dbReference type="Proteomes" id="UP000004088"/>
    </source>
</evidence>
<feature type="binding site" evidence="4">
    <location>
        <position position="54"/>
    </location>
    <ligand>
        <name>substrate</name>
    </ligand>
</feature>
<evidence type="ECO:0000256" key="3">
    <source>
        <dbReference type="ARBA" id="ARBA00022840"/>
    </source>
</evidence>
<reference evidence="6 7" key="1">
    <citation type="submission" date="2011-01" db="EMBL/GenBank/DDBJ databases">
        <authorList>
            <person name="Muzny D."/>
            <person name="Qin X."/>
            <person name="Deng J."/>
            <person name="Jiang H."/>
            <person name="Liu Y."/>
            <person name="Qu J."/>
            <person name="Song X.-Z."/>
            <person name="Zhang L."/>
            <person name="Thornton R."/>
            <person name="Coyle M."/>
            <person name="Francisco L."/>
            <person name="Jackson L."/>
            <person name="Javaid M."/>
            <person name="Korchina V."/>
            <person name="Kovar C."/>
            <person name="Mata R."/>
            <person name="Mathew T."/>
            <person name="Ngo R."/>
            <person name="Nguyen L."/>
            <person name="Nguyen N."/>
            <person name="Okwuonu G."/>
            <person name="Ongeri F."/>
            <person name="Pham C."/>
            <person name="Simmons D."/>
            <person name="Wilczek-Boney K."/>
            <person name="Hale W."/>
            <person name="Jakkamsetti A."/>
            <person name="Pham P."/>
            <person name="Ruth R."/>
            <person name="San Lucas F."/>
            <person name="Warren J."/>
            <person name="Zhang J."/>
            <person name="Zhao Z."/>
            <person name="Zhou C."/>
            <person name="Zhu D."/>
            <person name="Lee S."/>
            <person name="Bess C."/>
            <person name="Blankenburg K."/>
            <person name="Forbes L."/>
            <person name="Fu Q."/>
            <person name="Gubbala S."/>
            <person name="Hirani K."/>
            <person name="Jayaseelan J.C."/>
            <person name="Lara F."/>
            <person name="Munidasa M."/>
            <person name="Palculict T."/>
            <person name="Patil S."/>
            <person name="Pu L.-L."/>
            <person name="Saada N."/>
            <person name="Tang L."/>
            <person name="Weissenberger G."/>
            <person name="Zhu Y."/>
            <person name="Hemphill L."/>
            <person name="Shang Y."/>
            <person name="Youmans B."/>
            <person name="Ayvaz T."/>
            <person name="Ross M."/>
            <person name="Santibanez J."/>
            <person name="Aqrawi P."/>
            <person name="Gross S."/>
            <person name="Joshi V."/>
            <person name="Fowler G."/>
            <person name="Nazareth L."/>
            <person name="Reid J."/>
            <person name="Worley K."/>
            <person name="Petrosino J."/>
            <person name="Highlander S."/>
            <person name="Gibbs R."/>
        </authorList>
    </citation>
    <scope>NUCLEOTIDE SEQUENCE [LARGE SCALE GENOMIC DNA]</scope>
    <source>
        <strain evidence="6 7">ATCC 33394</strain>
    </source>
</reference>
<comment type="catalytic activity">
    <reaction evidence="5">
        <text>(6S)-5-formyl-5,6,7,8-tetrahydrofolate + ATP = (6R)-5,10-methenyltetrahydrofolate + ADP + phosphate</text>
        <dbReference type="Rhea" id="RHEA:10488"/>
        <dbReference type="ChEBI" id="CHEBI:30616"/>
        <dbReference type="ChEBI" id="CHEBI:43474"/>
        <dbReference type="ChEBI" id="CHEBI:57455"/>
        <dbReference type="ChEBI" id="CHEBI:57457"/>
        <dbReference type="ChEBI" id="CHEBI:456216"/>
        <dbReference type="EC" id="6.3.3.2"/>
    </reaction>
</comment>
<organism evidence="6 7">
    <name type="scientific">Kingella denitrificans ATCC 33394</name>
    <dbReference type="NCBI Taxonomy" id="888741"/>
    <lineage>
        <taxon>Bacteria</taxon>
        <taxon>Pseudomonadati</taxon>
        <taxon>Pseudomonadota</taxon>
        <taxon>Betaproteobacteria</taxon>
        <taxon>Neisseriales</taxon>
        <taxon>Neisseriaceae</taxon>
        <taxon>Kingella</taxon>
    </lineage>
</organism>
<dbReference type="EMBL" id="AEWV01000001">
    <property type="protein sequence ID" value="EGC18572.1"/>
    <property type="molecule type" value="Genomic_DNA"/>
</dbReference>
<dbReference type="Gene3D" id="3.40.50.10420">
    <property type="entry name" value="NagB/RpiA/CoA transferase-like"/>
    <property type="match status" value="1"/>
</dbReference>
<dbReference type="InterPro" id="IPR024185">
    <property type="entry name" value="FTHF_cligase-like_sf"/>
</dbReference>
<keyword evidence="7" id="KW-1185">Reference proteome</keyword>
<keyword evidence="5" id="KW-0479">Metal-binding</keyword>
<keyword evidence="5" id="KW-0460">Magnesium</keyword>
<proteinExistence type="inferred from homology"/>
<dbReference type="AlphaFoldDB" id="F0EVY7"/>
<dbReference type="GO" id="GO:0005524">
    <property type="term" value="F:ATP binding"/>
    <property type="evidence" value="ECO:0007669"/>
    <property type="project" value="UniProtKB-KW"/>
</dbReference>
<feature type="binding site" evidence="4">
    <location>
        <begin position="5"/>
        <end position="9"/>
    </location>
    <ligand>
        <name>ATP</name>
        <dbReference type="ChEBI" id="CHEBI:30616"/>
    </ligand>
</feature>
<dbReference type="EC" id="6.3.3.2" evidence="5"/>
<dbReference type="GO" id="GO:0046872">
    <property type="term" value="F:metal ion binding"/>
    <property type="evidence" value="ECO:0007669"/>
    <property type="project" value="UniProtKB-KW"/>
</dbReference>
<dbReference type="Pfam" id="PF01812">
    <property type="entry name" value="5-FTHF_cyc-lig"/>
    <property type="match status" value="1"/>
</dbReference>
<comment type="cofactor">
    <cofactor evidence="5">
        <name>Mg(2+)</name>
        <dbReference type="ChEBI" id="CHEBI:18420"/>
    </cofactor>
</comment>
<evidence type="ECO:0000313" key="6">
    <source>
        <dbReference type="EMBL" id="EGC18572.1"/>
    </source>
</evidence>
<name>F0EVY7_9NEIS</name>
<dbReference type="PANTHER" id="PTHR23407">
    <property type="entry name" value="ATPASE INHIBITOR/5-FORMYLTETRAHYDROFOLATE CYCLO-LIGASE"/>
    <property type="match status" value="1"/>
</dbReference>
<dbReference type="SUPFAM" id="SSF100950">
    <property type="entry name" value="NagB/RpiA/CoA transferase-like"/>
    <property type="match status" value="1"/>
</dbReference>
<keyword evidence="3 4" id="KW-0067">ATP-binding</keyword>
<evidence type="ECO:0000256" key="2">
    <source>
        <dbReference type="ARBA" id="ARBA00022741"/>
    </source>
</evidence>
<dbReference type="InterPro" id="IPR037171">
    <property type="entry name" value="NagB/RpiA_transferase-like"/>
</dbReference>
<dbReference type="Proteomes" id="UP000004088">
    <property type="component" value="Unassembled WGS sequence"/>
</dbReference>
<gene>
    <name evidence="6" type="primary">fthC</name>
    <name evidence="6" type="ORF">HMPREF9098_0021</name>
</gene>
<keyword evidence="6" id="KW-0436">Ligase</keyword>
<evidence type="ECO:0000256" key="4">
    <source>
        <dbReference type="PIRSR" id="PIRSR006806-1"/>
    </source>
</evidence>
<dbReference type="NCBIfam" id="TIGR02727">
    <property type="entry name" value="MTHFS_bact"/>
    <property type="match status" value="1"/>
</dbReference>
<comment type="caution">
    <text evidence="6">The sequence shown here is derived from an EMBL/GenBank/DDBJ whole genome shotgun (WGS) entry which is preliminary data.</text>
</comment>
<comment type="similarity">
    <text evidence="1 5">Belongs to the 5-formyltetrahydrofolate cyclo-ligase family.</text>
</comment>
<dbReference type="GO" id="GO:0030272">
    <property type="term" value="F:5-formyltetrahydrofolate cyclo-ligase activity"/>
    <property type="evidence" value="ECO:0007669"/>
    <property type="project" value="UniProtKB-EC"/>
</dbReference>